<name>A0A1F7I508_9BACT</name>
<evidence type="ECO:0000313" key="2">
    <source>
        <dbReference type="Proteomes" id="UP000179024"/>
    </source>
</evidence>
<dbReference type="Proteomes" id="UP000179024">
    <property type="component" value="Unassembled WGS sequence"/>
</dbReference>
<sequence>MKKQKEFKLIPKFVNEDDEREFWAKHDSTDYINWSQAVVNPEFPNLKPSTKIITIRVPEWLLNSLKTLANRKDVPYQSLLKILLAEKVEEKMSEMPLLRDKRNK</sequence>
<reference evidence="1 2" key="1">
    <citation type="journal article" date="2016" name="Nat. Commun.">
        <title>Thousands of microbial genomes shed light on interconnected biogeochemical processes in an aquifer system.</title>
        <authorList>
            <person name="Anantharaman K."/>
            <person name="Brown C.T."/>
            <person name="Hug L.A."/>
            <person name="Sharon I."/>
            <person name="Castelle C.J."/>
            <person name="Probst A.J."/>
            <person name="Thomas B.C."/>
            <person name="Singh A."/>
            <person name="Wilkins M.J."/>
            <person name="Karaoz U."/>
            <person name="Brodie E.L."/>
            <person name="Williams K.H."/>
            <person name="Hubbard S.S."/>
            <person name="Banfield J.F."/>
        </authorList>
    </citation>
    <scope>NUCLEOTIDE SEQUENCE [LARGE SCALE GENOMIC DNA]</scope>
</reference>
<gene>
    <name evidence="1" type="ORF">A3F34_00070</name>
</gene>
<accession>A0A1F7I508</accession>
<protein>
    <recommendedName>
        <fullName evidence="3">Antitoxin</fullName>
    </recommendedName>
</protein>
<dbReference type="AlphaFoldDB" id="A0A1F7I508"/>
<evidence type="ECO:0008006" key="3">
    <source>
        <dbReference type="Google" id="ProtNLM"/>
    </source>
</evidence>
<organism evidence="1 2">
    <name type="scientific">Candidatus Roizmanbacteria bacterium RIFCSPHIGHO2_12_FULL_44_10</name>
    <dbReference type="NCBI Taxonomy" id="1802054"/>
    <lineage>
        <taxon>Bacteria</taxon>
        <taxon>Candidatus Roizmaniibacteriota</taxon>
    </lineage>
</organism>
<comment type="caution">
    <text evidence="1">The sequence shown here is derived from an EMBL/GenBank/DDBJ whole genome shotgun (WGS) entry which is preliminary data.</text>
</comment>
<dbReference type="EMBL" id="MGAE01000057">
    <property type="protein sequence ID" value="OGK38450.1"/>
    <property type="molecule type" value="Genomic_DNA"/>
</dbReference>
<proteinExistence type="predicted"/>
<dbReference type="Pfam" id="PF12441">
    <property type="entry name" value="CopG_antitoxin"/>
    <property type="match status" value="1"/>
</dbReference>
<dbReference type="InterPro" id="IPR022148">
    <property type="entry name" value="CopG_antitoxin"/>
</dbReference>
<evidence type="ECO:0000313" key="1">
    <source>
        <dbReference type="EMBL" id="OGK38450.1"/>
    </source>
</evidence>